<name>A0ABT6AFT3_9BURK</name>
<sequence>NDPALSRADLRSHLCEEIRAVIARYEPRVRVLQARPCEDTQAPTDLRFRLLCEVRLGSDEEQVEFDLAFSGAAHIASVT</sequence>
<feature type="non-terminal residue" evidence="1">
    <location>
        <position position="1"/>
    </location>
</feature>
<protein>
    <submittedName>
        <fullName evidence="1">GPW/gp25 family protein</fullName>
    </submittedName>
</protein>
<reference evidence="1 2" key="1">
    <citation type="submission" date="2023-03" db="EMBL/GenBank/DDBJ databases">
        <title>Draft assemblies of triclosan tolerant bacteria isolated from returned activated sludge.</title>
        <authorList>
            <person name="Van Hamelsveld S."/>
        </authorList>
    </citation>
    <scope>NUCLEOTIDE SEQUENCE [LARGE SCALE GENOMIC DNA]</scope>
    <source>
        <strain evidence="1 2">GW210010_S58</strain>
    </source>
</reference>
<dbReference type="SUPFAM" id="SSF160719">
    <property type="entry name" value="gpW/gp25-like"/>
    <property type="match status" value="1"/>
</dbReference>
<gene>
    <name evidence="1" type="ORF">P3W85_00590</name>
</gene>
<dbReference type="Proteomes" id="UP001216674">
    <property type="component" value="Unassembled WGS sequence"/>
</dbReference>
<accession>A0ABT6AFT3</accession>
<dbReference type="EMBL" id="JARJLM010000008">
    <property type="protein sequence ID" value="MDF3831466.1"/>
    <property type="molecule type" value="Genomic_DNA"/>
</dbReference>
<evidence type="ECO:0000313" key="1">
    <source>
        <dbReference type="EMBL" id="MDF3831466.1"/>
    </source>
</evidence>
<proteinExistence type="predicted"/>
<keyword evidence="2" id="KW-1185">Reference proteome</keyword>
<comment type="caution">
    <text evidence="1">The sequence shown here is derived from an EMBL/GenBank/DDBJ whole genome shotgun (WGS) entry which is preliminary data.</text>
</comment>
<organism evidence="1 2">
    <name type="scientific">Cupriavidus basilensis</name>
    <dbReference type="NCBI Taxonomy" id="68895"/>
    <lineage>
        <taxon>Bacteria</taxon>
        <taxon>Pseudomonadati</taxon>
        <taxon>Pseudomonadota</taxon>
        <taxon>Betaproteobacteria</taxon>
        <taxon>Burkholderiales</taxon>
        <taxon>Burkholderiaceae</taxon>
        <taxon>Cupriavidus</taxon>
    </lineage>
</organism>
<evidence type="ECO:0000313" key="2">
    <source>
        <dbReference type="Proteomes" id="UP001216674"/>
    </source>
</evidence>
<dbReference type="Gene3D" id="3.10.450.40">
    <property type="match status" value="1"/>
</dbReference>